<name>A0ABP8K7M3_9ACTN</name>
<dbReference type="SUPFAM" id="SSF47413">
    <property type="entry name" value="lambda repressor-like DNA-binding domains"/>
    <property type="match status" value="1"/>
</dbReference>
<feature type="domain" description="HTH cro/C1-type" evidence="2">
    <location>
        <begin position="41"/>
        <end position="100"/>
    </location>
</feature>
<organism evidence="3 4">
    <name type="scientific">Tsukamurella soli</name>
    <dbReference type="NCBI Taxonomy" id="644556"/>
    <lineage>
        <taxon>Bacteria</taxon>
        <taxon>Bacillati</taxon>
        <taxon>Actinomycetota</taxon>
        <taxon>Actinomycetes</taxon>
        <taxon>Mycobacteriales</taxon>
        <taxon>Tsukamurellaceae</taxon>
        <taxon>Tsukamurella</taxon>
    </lineage>
</organism>
<evidence type="ECO:0000259" key="2">
    <source>
        <dbReference type="PROSITE" id="PS50943"/>
    </source>
</evidence>
<evidence type="ECO:0000313" key="4">
    <source>
        <dbReference type="Proteomes" id="UP001500635"/>
    </source>
</evidence>
<dbReference type="CDD" id="cd00093">
    <property type="entry name" value="HTH_XRE"/>
    <property type="match status" value="1"/>
</dbReference>
<dbReference type="InterPro" id="IPR010982">
    <property type="entry name" value="Lambda_DNA-bd_dom_sf"/>
</dbReference>
<dbReference type="Proteomes" id="UP001500635">
    <property type="component" value="Unassembled WGS sequence"/>
</dbReference>
<keyword evidence="4" id="KW-1185">Reference proteome</keyword>
<evidence type="ECO:0000313" key="3">
    <source>
        <dbReference type="EMBL" id="GAA4401930.1"/>
    </source>
</evidence>
<feature type="compositionally biased region" description="Polar residues" evidence="1">
    <location>
        <begin position="20"/>
        <end position="29"/>
    </location>
</feature>
<dbReference type="Pfam" id="PF01381">
    <property type="entry name" value="HTH_3"/>
    <property type="match status" value="1"/>
</dbReference>
<gene>
    <name evidence="3" type="ORF">GCM10023147_42020</name>
</gene>
<feature type="region of interest" description="Disordered" evidence="1">
    <location>
        <begin position="1"/>
        <end position="35"/>
    </location>
</feature>
<dbReference type="SMART" id="SM00530">
    <property type="entry name" value="HTH_XRE"/>
    <property type="match status" value="1"/>
</dbReference>
<dbReference type="EMBL" id="BAABFR010000092">
    <property type="protein sequence ID" value="GAA4401930.1"/>
    <property type="molecule type" value="Genomic_DNA"/>
</dbReference>
<feature type="compositionally biased region" description="Basic and acidic residues" evidence="1">
    <location>
        <begin position="7"/>
        <end position="18"/>
    </location>
</feature>
<accession>A0ABP8K7M3</accession>
<dbReference type="PROSITE" id="PS50943">
    <property type="entry name" value="HTH_CROC1"/>
    <property type="match status" value="1"/>
</dbReference>
<sequence length="104" mass="11757">MWRNRPVTHETERTEDTAPTHPSSPTDSDWSPYGADLGRRVQALRRERGLSQTQLAERAGLHRNQVSNIERNTSSGDRCSDPHLSTLYRLAASGVPPERLLPQR</sequence>
<protein>
    <recommendedName>
        <fullName evidence="2">HTH cro/C1-type domain-containing protein</fullName>
    </recommendedName>
</protein>
<reference evidence="4" key="1">
    <citation type="journal article" date="2019" name="Int. J. Syst. Evol. Microbiol.">
        <title>The Global Catalogue of Microorganisms (GCM) 10K type strain sequencing project: providing services to taxonomists for standard genome sequencing and annotation.</title>
        <authorList>
            <consortium name="The Broad Institute Genomics Platform"/>
            <consortium name="The Broad Institute Genome Sequencing Center for Infectious Disease"/>
            <person name="Wu L."/>
            <person name="Ma J."/>
        </authorList>
    </citation>
    <scope>NUCLEOTIDE SEQUENCE [LARGE SCALE GENOMIC DNA]</scope>
    <source>
        <strain evidence="4">JCM 17688</strain>
    </source>
</reference>
<comment type="caution">
    <text evidence="3">The sequence shown here is derived from an EMBL/GenBank/DDBJ whole genome shotgun (WGS) entry which is preliminary data.</text>
</comment>
<dbReference type="InterPro" id="IPR001387">
    <property type="entry name" value="Cro/C1-type_HTH"/>
</dbReference>
<proteinExistence type="predicted"/>
<evidence type="ECO:0000256" key="1">
    <source>
        <dbReference type="SAM" id="MobiDB-lite"/>
    </source>
</evidence>
<dbReference type="Gene3D" id="1.10.260.40">
    <property type="entry name" value="lambda repressor-like DNA-binding domains"/>
    <property type="match status" value="1"/>
</dbReference>